<protein>
    <recommendedName>
        <fullName evidence="5">Glutathione peroxidase</fullName>
    </recommendedName>
</protein>
<comment type="similarity">
    <text evidence="1 5">Belongs to the glutathione peroxidase family.</text>
</comment>
<sequence length="161" mass="17713">MSIRDIPLTTISGSTTTLAEHSDKVVLIVNVASKCGLAPQYDTLEAMYQKYRDRGFIVLGFPSNQFFQEPGEGEALEETCRINHGVTFPLFEKTKVNGKNAHPLYAELTQTPDGSGKAGKVKWNFEKFVITPDDTVHRFRPTTVPDAPEIVSVIEGALATV</sequence>
<dbReference type="Gene3D" id="3.40.30.10">
    <property type="entry name" value="Glutaredoxin"/>
    <property type="match status" value="1"/>
</dbReference>
<organism evidence="6 7">
    <name type="scientific">Mycetocola zhadangensis</name>
    <dbReference type="NCBI Taxonomy" id="1164595"/>
    <lineage>
        <taxon>Bacteria</taxon>
        <taxon>Bacillati</taxon>
        <taxon>Actinomycetota</taxon>
        <taxon>Actinomycetes</taxon>
        <taxon>Micrococcales</taxon>
        <taxon>Microbacteriaceae</taxon>
        <taxon>Mycetocola</taxon>
    </lineage>
</organism>
<dbReference type="CDD" id="cd00340">
    <property type="entry name" value="GSH_Peroxidase"/>
    <property type="match status" value="1"/>
</dbReference>
<name>A0A3L7J0X9_9MICO</name>
<dbReference type="InterPro" id="IPR000889">
    <property type="entry name" value="Glutathione_peroxidase"/>
</dbReference>
<dbReference type="Proteomes" id="UP000282460">
    <property type="component" value="Unassembled WGS sequence"/>
</dbReference>
<reference evidence="6 7" key="1">
    <citation type="submission" date="2018-10" db="EMBL/GenBank/DDBJ databases">
        <authorList>
            <person name="Li J."/>
        </authorList>
    </citation>
    <scope>NUCLEOTIDE SEQUENCE [LARGE SCALE GENOMIC DNA]</scope>
    <source>
        <strain evidence="6 7">ZD1-4</strain>
    </source>
</reference>
<dbReference type="InterPro" id="IPR029760">
    <property type="entry name" value="GPX_CS"/>
</dbReference>
<dbReference type="EMBL" id="RCWJ01000002">
    <property type="protein sequence ID" value="RLQ84148.1"/>
    <property type="molecule type" value="Genomic_DNA"/>
</dbReference>
<keyword evidence="3 5" id="KW-0560">Oxidoreductase</keyword>
<evidence type="ECO:0000313" key="6">
    <source>
        <dbReference type="EMBL" id="RLQ84148.1"/>
    </source>
</evidence>
<dbReference type="InterPro" id="IPR029759">
    <property type="entry name" value="GPX_AS"/>
</dbReference>
<comment type="caution">
    <text evidence="6">The sequence shown here is derived from an EMBL/GenBank/DDBJ whole genome shotgun (WGS) entry which is preliminary data.</text>
</comment>
<proteinExistence type="inferred from homology"/>
<dbReference type="PIRSF" id="PIRSF000303">
    <property type="entry name" value="Glutathion_perox"/>
    <property type="match status" value="1"/>
</dbReference>
<dbReference type="SUPFAM" id="SSF52833">
    <property type="entry name" value="Thioredoxin-like"/>
    <property type="match status" value="1"/>
</dbReference>
<gene>
    <name evidence="6" type="ORF">D9V28_07920</name>
</gene>
<accession>A0A3L7J0X9</accession>
<feature type="active site" evidence="4">
    <location>
        <position position="35"/>
    </location>
</feature>
<dbReference type="PROSITE" id="PS51355">
    <property type="entry name" value="GLUTATHIONE_PEROXID_3"/>
    <property type="match status" value="1"/>
</dbReference>
<evidence type="ECO:0000256" key="1">
    <source>
        <dbReference type="ARBA" id="ARBA00006926"/>
    </source>
</evidence>
<keyword evidence="2 5" id="KW-0575">Peroxidase</keyword>
<evidence type="ECO:0000256" key="5">
    <source>
        <dbReference type="RuleBase" id="RU000499"/>
    </source>
</evidence>
<dbReference type="AlphaFoldDB" id="A0A3L7J0X9"/>
<dbReference type="GO" id="GO:0004601">
    <property type="term" value="F:peroxidase activity"/>
    <property type="evidence" value="ECO:0007669"/>
    <property type="project" value="UniProtKB-KW"/>
</dbReference>
<dbReference type="PROSITE" id="PS00460">
    <property type="entry name" value="GLUTATHIONE_PEROXID_1"/>
    <property type="match status" value="1"/>
</dbReference>
<dbReference type="RefSeq" id="WP_121659194.1">
    <property type="nucleotide sequence ID" value="NZ_BMEK01000002.1"/>
</dbReference>
<dbReference type="PRINTS" id="PR01011">
    <property type="entry name" value="GLUTPROXDASE"/>
</dbReference>
<dbReference type="Pfam" id="PF00255">
    <property type="entry name" value="GSHPx"/>
    <property type="match status" value="1"/>
</dbReference>
<dbReference type="GO" id="GO:0034599">
    <property type="term" value="P:cellular response to oxidative stress"/>
    <property type="evidence" value="ECO:0007669"/>
    <property type="project" value="TreeGrafter"/>
</dbReference>
<dbReference type="PROSITE" id="PS00763">
    <property type="entry name" value="GLUTATHIONE_PEROXID_2"/>
    <property type="match status" value="1"/>
</dbReference>
<evidence type="ECO:0000256" key="2">
    <source>
        <dbReference type="ARBA" id="ARBA00022559"/>
    </source>
</evidence>
<evidence type="ECO:0000256" key="3">
    <source>
        <dbReference type="ARBA" id="ARBA00023002"/>
    </source>
</evidence>
<dbReference type="InterPro" id="IPR036249">
    <property type="entry name" value="Thioredoxin-like_sf"/>
</dbReference>
<dbReference type="PANTHER" id="PTHR11592">
    <property type="entry name" value="GLUTATHIONE PEROXIDASE"/>
    <property type="match status" value="1"/>
</dbReference>
<dbReference type="PANTHER" id="PTHR11592:SF78">
    <property type="entry name" value="GLUTATHIONE PEROXIDASE"/>
    <property type="match status" value="1"/>
</dbReference>
<keyword evidence="7" id="KW-1185">Reference proteome</keyword>
<evidence type="ECO:0000256" key="4">
    <source>
        <dbReference type="PIRSR" id="PIRSR000303-1"/>
    </source>
</evidence>
<dbReference type="OrthoDB" id="9785502at2"/>
<evidence type="ECO:0000313" key="7">
    <source>
        <dbReference type="Proteomes" id="UP000282460"/>
    </source>
</evidence>